<accession>A0A1V6S4X2</accession>
<dbReference type="OrthoDB" id="5359830at2759"/>
<dbReference type="Proteomes" id="UP000191518">
    <property type="component" value="Unassembled WGS sequence"/>
</dbReference>
<dbReference type="AlphaFoldDB" id="A0A1V6S4X2"/>
<evidence type="ECO:0000313" key="1">
    <source>
        <dbReference type="EMBL" id="OQE08906.1"/>
    </source>
</evidence>
<reference evidence="2" key="1">
    <citation type="journal article" date="2017" name="Nat. Microbiol.">
        <title>Global analysis of biosynthetic gene clusters reveals vast potential of secondary metabolite production in Penicillium species.</title>
        <authorList>
            <person name="Nielsen J.C."/>
            <person name="Grijseels S."/>
            <person name="Prigent S."/>
            <person name="Ji B."/>
            <person name="Dainat J."/>
            <person name="Nielsen K.F."/>
            <person name="Frisvad J.C."/>
            <person name="Workman M."/>
            <person name="Nielsen J."/>
        </authorList>
    </citation>
    <scope>NUCLEOTIDE SEQUENCE [LARGE SCALE GENOMIC DNA]</scope>
    <source>
        <strain evidence="2">IBT 29486</strain>
    </source>
</reference>
<comment type="caution">
    <text evidence="1">The sequence shown here is derived from an EMBL/GenBank/DDBJ whole genome shotgun (WGS) entry which is preliminary data.</text>
</comment>
<dbReference type="EMBL" id="MDYP01000008">
    <property type="protein sequence ID" value="OQE08906.1"/>
    <property type="molecule type" value="Genomic_DNA"/>
</dbReference>
<gene>
    <name evidence="1" type="ORF">PENVUL_c008G00708</name>
</gene>
<sequence length="140" mass="15401">MSNFTTVGPFKSSYKFYHKGVESRPAWAYTQARKNIEAQWGEFLKGFPDTASVGFGDYVQGNLGGTIGRMGSWVQLPIIKNPGSETKNVGGADSWKVWFDVEYEIVFYFIDSRVGADPPKGFSTAEVDAAIEKGTNGKVL</sequence>
<protein>
    <submittedName>
        <fullName evidence="1">Uncharacterized protein</fullName>
    </submittedName>
</protein>
<name>A0A1V6S4X2_9EURO</name>
<keyword evidence="2" id="KW-1185">Reference proteome</keyword>
<evidence type="ECO:0000313" key="2">
    <source>
        <dbReference type="Proteomes" id="UP000191518"/>
    </source>
</evidence>
<proteinExistence type="predicted"/>
<organism evidence="1 2">
    <name type="scientific">Penicillium vulpinum</name>
    <dbReference type="NCBI Taxonomy" id="29845"/>
    <lineage>
        <taxon>Eukaryota</taxon>
        <taxon>Fungi</taxon>
        <taxon>Dikarya</taxon>
        <taxon>Ascomycota</taxon>
        <taxon>Pezizomycotina</taxon>
        <taxon>Eurotiomycetes</taxon>
        <taxon>Eurotiomycetidae</taxon>
        <taxon>Eurotiales</taxon>
        <taxon>Aspergillaceae</taxon>
        <taxon>Penicillium</taxon>
    </lineage>
</organism>